<reference evidence="1" key="1">
    <citation type="submission" date="2020-07" db="EMBL/GenBank/DDBJ databases">
        <title>Huge and variable diversity of episymbiotic CPR bacteria and DPANN archaea in groundwater ecosystems.</title>
        <authorList>
            <person name="He C.Y."/>
            <person name="Keren R."/>
            <person name="Whittaker M."/>
            <person name="Farag I.F."/>
            <person name="Doudna J."/>
            <person name="Cate J.H.D."/>
            <person name="Banfield J.F."/>
        </authorList>
    </citation>
    <scope>NUCLEOTIDE SEQUENCE</scope>
    <source>
        <strain evidence="1">NC_groundwater_763_Ag_S-0.2um_68_21</strain>
    </source>
</reference>
<comment type="caution">
    <text evidence="1">The sequence shown here is derived from an EMBL/GenBank/DDBJ whole genome shotgun (WGS) entry which is preliminary data.</text>
</comment>
<sequence>MDKRMPLPEAAALVRDGQTISPGGSLLHRTPAALLRELARQGRKGLKLIKPSPGYDADLLCAAGALERVYSGIVTFEADFGLAPSYRRAIEGGLTGLTEHA</sequence>
<name>A0A932MR43_UNCTE</name>
<evidence type="ECO:0000313" key="2">
    <source>
        <dbReference type="Proteomes" id="UP000782312"/>
    </source>
</evidence>
<protein>
    <submittedName>
        <fullName evidence="1">Uncharacterized protein</fullName>
    </submittedName>
</protein>
<gene>
    <name evidence="1" type="ORF">HYZ11_13995</name>
</gene>
<dbReference type="Proteomes" id="UP000782312">
    <property type="component" value="Unassembled WGS sequence"/>
</dbReference>
<dbReference type="InterPro" id="IPR004165">
    <property type="entry name" value="CoA_trans_fam_I"/>
</dbReference>
<dbReference type="AlphaFoldDB" id="A0A932MR43"/>
<dbReference type="InterPro" id="IPR037171">
    <property type="entry name" value="NagB/RpiA_transferase-like"/>
</dbReference>
<dbReference type="Pfam" id="PF01144">
    <property type="entry name" value="CoA_trans"/>
    <property type="match status" value="1"/>
</dbReference>
<evidence type="ECO:0000313" key="1">
    <source>
        <dbReference type="EMBL" id="MBI3128711.1"/>
    </source>
</evidence>
<dbReference type="EMBL" id="JACPUR010000035">
    <property type="protein sequence ID" value="MBI3128711.1"/>
    <property type="molecule type" value="Genomic_DNA"/>
</dbReference>
<proteinExistence type="predicted"/>
<organism evidence="1 2">
    <name type="scientific">Tectimicrobiota bacterium</name>
    <dbReference type="NCBI Taxonomy" id="2528274"/>
    <lineage>
        <taxon>Bacteria</taxon>
        <taxon>Pseudomonadati</taxon>
        <taxon>Nitrospinota/Tectimicrobiota group</taxon>
        <taxon>Candidatus Tectimicrobiota</taxon>
    </lineage>
</organism>
<dbReference type="Gene3D" id="3.40.1080.10">
    <property type="entry name" value="Glutaconate Coenzyme A-transferase"/>
    <property type="match status" value="1"/>
</dbReference>
<accession>A0A932MR43</accession>
<dbReference type="SUPFAM" id="SSF100950">
    <property type="entry name" value="NagB/RpiA/CoA transferase-like"/>
    <property type="match status" value="1"/>
</dbReference>
<dbReference type="GO" id="GO:0008410">
    <property type="term" value="F:CoA-transferase activity"/>
    <property type="evidence" value="ECO:0007669"/>
    <property type="project" value="InterPro"/>
</dbReference>